<evidence type="ECO:0000259" key="9">
    <source>
        <dbReference type="Pfam" id="PF01571"/>
    </source>
</evidence>
<evidence type="ECO:0000256" key="3">
    <source>
        <dbReference type="ARBA" id="ARBA00022576"/>
    </source>
</evidence>
<evidence type="ECO:0000256" key="4">
    <source>
        <dbReference type="ARBA" id="ARBA00022679"/>
    </source>
</evidence>
<dbReference type="InterPro" id="IPR029043">
    <property type="entry name" value="GcvT/YgfZ_C"/>
</dbReference>
<dbReference type="GO" id="GO:0008168">
    <property type="term" value="F:methyltransferase activity"/>
    <property type="evidence" value="ECO:0007669"/>
    <property type="project" value="UniProtKB-KW"/>
</dbReference>
<dbReference type="InterPro" id="IPR028896">
    <property type="entry name" value="GcvT/YgfZ/DmdA"/>
</dbReference>
<dbReference type="PANTHER" id="PTHR43757:SF2">
    <property type="entry name" value="AMINOMETHYLTRANSFERASE, MITOCHONDRIAL"/>
    <property type="match status" value="1"/>
</dbReference>
<proteinExistence type="inferred from homology"/>
<dbReference type="Pfam" id="PF01571">
    <property type="entry name" value="GCV_T"/>
    <property type="match status" value="1"/>
</dbReference>
<evidence type="ECO:0000256" key="8">
    <source>
        <dbReference type="PIRSR" id="PIRSR006487-1"/>
    </source>
</evidence>
<dbReference type="Pfam" id="PF08669">
    <property type="entry name" value="GCV_T_C"/>
    <property type="match status" value="1"/>
</dbReference>
<name>A0A6G4A0A0_9BACL</name>
<dbReference type="FunFam" id="4.10.1250.10:FF:000001">
    <property type="entry name" value="Aminomethyltransferase"/>
    <property type="match status" value="1"/>
</dbReference>
<dbReference type="GO" id="GO:0008483">
    <property type="term" value="F:transaminase activity"/>
    <property type="evidence" value="ECO:0007669"/>
    <property type="project" value="UniProtKB-KW"/>
</dbReference>
<comment type="catalytic activity">
    <reaction evidence="6 7">
        <text>N(6)-[(R)-S(8)-aminomethyldihydrolipoyl]-L-lysyl-[protein] + (6S)-5,6,7,8-tetrahydrofolate = N(6)-[(R)-dihydrolipoyl]-L-lysyl-[protein] + (6R)-5,10-methylene-5,6,7,8-tetrahydrofolate + NH4(+)</text>
        <dbReference type="Rhea" id="RHEA:16945"/>
        <dbReference type="Rhea" id="RHEA-COMP:10475"/>
        <dbReference type="Rhea" id="RHEA-COMP:10492"/>
        <dbReference type="ChEBI" id="CHEBI:15636"/>
        <dbReference type="ChEBI" id="CHEBI:28938"/>
        <dbReference type="ChEBI" id="CHEBI:57453"/>
        <dbReference type="ChEBI" id="CHEBI:83100"/>
        <dbReference type="ChEBI" id="CHEBI:83143"/>
        <dbReference type="EC" id="2.1.2.10"/>
    </reaction>
</comment>
<dbReference type="SUPFAM" id="SSF101790">
    <property type="entry name" value="Aminomethyltransferase beta-barrel domain"/>
    <property type="match status" value="1"/>
</dbReference>
<dbReference type="Gene3D" id="4.10.1250.10">
    <property type="entry name" value="Aminomethyltransferase fragment"/>
    <property type="match status" value="1"/>
</dbReference>
<keyword evidence="3 7" id="KW-0032">Aminotransferase</keyword>
<comment type="function">
    <text evidence="7">The glycine cleavage system catalyzes the degradation of glycine.</text>
</comment>
<dbReference type="InterPro" id="IPR022903">
    <property type="entry name" value="GcvT_bac"/>
</dbReference>
<dbReference type="NCBIfam" id="TIGR00528">
    <property type="entry name" value="gcvT"/>
    <property type="match status" value="1"/>
</dbReference>
<comment type="caution">
    <text evidence="11">The sequence shown here is derived from an EMBL/GenBank/DDBJ whole genome shotgun (WGS) entry which is preliminary data.</text>
</comment>
<protein>
    <recommendedName>
        <fullName evidence="2 7">Aminomethyltransferase</fullName>
        <ecNumber evidence="2 7">2.1.2.10</ecNumber>
    </recommendedName>
    <alternativeName>
        <fullName evidence="5 7">Glycine cleavage system T protein</fullName>
    </alternativeName>
</protein>
<dbReference type="InterPro" id="IPR006222">
    <property type="entry name" value="GCVT_N"/>
</dbReference>
<accession>A0A6G4A0A0</accession>
<dbReference type="AlphaFoldDB" id="A0A6G4A0A0"/>
<comment type="similarity">
    <text evidence="1 7">Belongs to the GcvT family.</text>
</comment>
<comment type="subunit">
    <text evidence="7">The glycine cleavage system is composed of four proteins: P, T, L and H.</text>
</comment>
<dbReference type="FunFam" id="3.30.70.1400:FF:000001">
    <property type="entry name" value="Aminomethyltransferase"/>
    <property type="match status" value="1"/>
</dbReference>
<dbReference type="GO" id="GO:0004047">
    <property type="term" value="F:aminomethyltransferase activity"/>
    <property type="evidence" value="ECO:0007669"/>
    <property type="project" value="UniProtKB-UniRule"/>
</dbReference>
<dbReference type="InterPro" id="IPR013977">
    <property type="entry name" value="GcvT_C"/>
</dbReference>
<feature type="domain" description="GCVT N-terminal" evidence="9">
    <location>
        <begin position="9"/>
        <end position="263"/>
    </location>
</feature>
<keyword evidence="11" id="KW-0489">Methyltransferase</keyword>
<dbReference type="FunFam" id="2.40.30.110:FF:000003">
    <property type="entry name" value="Aminomethyltransferase"/>
    <property type="match status" value="1"/>
</dbReference>
<evidence type="ECO:0000256" key="5">
    <source>
        <dbReference type="ARBA" id="ARBA00031395"/>
    </source>
</evidence>
<dbReference type="InterPro" id="IPR027266">
    <property type="entry name" value="TrmE/GcvT-like"/>
</dbReference>
<evidence type="ECO:0000256" key="6">
    <source>
        <dbReference type="ARBA" id="ARBA00047665"/>
    </source>
</evidence>
<evidence type="ECO:0000256" key="1">
    <source>
        <dbReference type="ARBA" id="ARBA00008609"/>
    </source>
</evidence>
<dbReference type="HAMAP" id="MF_00259">
    <property type="entry name" value="GcvT"/>
    <property type="match status" value="1"/>
</dbReference>
<reference evidence="11" key="1">
    <citation type="submission" date="2020-02" db="EMBL/GenBank/DDBJ databases">
        <authorList>
            <person name="Shen X.-R."/>
            <person name="Zhang Y.-X."/>
        </authorList>
    </citation>
    <scope>NUCLEOTIDE SEQUENCE</scope>
    <source>
        <strain evidence="11">SYP-B3998</strain>
    </source>
</reference>
<feature type="domain" description="Aminomethyltransferase C-terminal" evidence="10">
    <location>
        <begin position="282"/>
        <end position="360"/>
    </location>
</feature>
<dbReference type="SUPFAM" id="SSF103025">
    <property type="entry name" value="Folate-binding domain"/>
    <property type="match status" value="1"/>
</dbReference>
<dbReference type="EC" id="2.1.2.10" evidence="2 7"/>
<dbReference type="NCBIfam" id="NF001567">
    <property type="entry name" value="PRK00389.1"/>
    <property type="match status" value="1"/>
</dbReference>
<dbReference type="RefSeq" id="WP_163947807.1">
    <property type="nucleotide sequence ID" value="NZ_JAAIKC010000004.1"/>
</dbReference>
<dbReference type="EMBL" id="JAAIKC010000004">
    <property type="protein sequence ID" value="NEW07251.1"/>
    <property type="molecule type" value="Genomic_DNA"/>
</dbReference>
<organism evidence="11">
    <name type="scientific">Paenibacillus sp. SYP-B3998</name>
    <dbReference type="NCBI Taxonomy" id="2678564"/>
    <lineage>
        <taxon>Bacteria</taxon>
        <taxon>Bacillati</taxon>
        <taxon>Bacillota</taxon>
        <taxon>Bacilli</taxon>
        <taxon>Bacillales</taxon>
        <taxon>Paenibacillaceae</taxon>
        <taxon>Paenibacillus</taxon>
    </lineage>
</organism>
<evidence type="ECO:0000313" key="11">
    <source>
        <dbReference type="EMBL" id="NEW07251.1"/>
    </source>
</evidence>
<evidence type="ECO:0000256" key="7">
    <source>
        <dbReference type="HAMAP-Rule" id="MF_00259"/>
    </source>
</evidence>
<dbReference type="PANTHER" id="PTHR43757">
    <property type="entry name" value="AMINOMETHYLTRANSFERASE"/>
    <property type="match status" value="1"/>
</dbReference>
<dbReference type="InterPro" id="IPR006223">
    <property type="entry name" value="GcvT"/>
</dbReference>
<evidence type="ECO:0000259" key="10">
    <source>
        <dbReference type="Pfam" id="PF08669"/>
    </source>
</evidence>
<dbReference type="GO" id="GO:0019464">
    <property type="term" value="P:glycine decarboxylation via glycine cleavage system"/>
    <property type="evidence" value="ECO:0007669"/>
    <property type="project" value="UniProtKB-UniRule"/>
</dbReference>
<dbReference type="GO" id="GO:0032259">
    <property type="term" value="P:methylation"/>
    <property type="evidence" value="ECO:0007669"/>
    <property type="project" value="UniProtKB-KW"/>
</dbReference>
<gene>
    <name evidence="7 11" type="primary">gcvT</name>
    <name evidence="11" type="ORF">GK047_14675</name>
</gene>
<dbReference type="GO" id="GO:0005960">
    <property type="term" value="C:glycine cleavage complex"/>
    <property type="evidence" value="ECO:0007669"/>
    <property type="project" value="InterPro"/>
</dbReference>
<dbReference type="GO" id="GO:0005829">
    <property type="term" value="C:cytosol"/>
    <property type="evidence" value="ECO:0007669"/>
    <property type="project" value="TreeGrafter"/>
</dbReference>
<dbReference type="Gene3D" id="3.30.1360.120">
    <property type="entry name" value="Probable tRNA modification gtpase trme, domain 1"/>
    <property type="match status" value="1"/>
</dbReference>
<dbReference type="PIRSF" id="PIRSF006487">
    <property type="entry name" value="GcvT"/>
    <property type="match status" value="1"/>
</dbReference>
<sequence>MLKRTPLFPVYAEHGARVIDFGGWELPVQFAGIQKEHDAVRQQAGLFDVSHMGEVRVSGVDSLFFLQNLTTNDVSKLEAGQCQYSLMCYPNGGVVDDLLVYKLADDSYMLVINASNIDKDMTWMQQNLTGTVDLTNVSDETAMLALQGPHAEQILAKVTDAPIHSLKTFRFLQDVNVSGIQALVSRTGYTGEDGFELYINQHDAIKLWKTLLNAGQEHGLLPAGLGARDTLRFEARLPLYGQELSKDITPMEAGLSFFVKLDKGDFIGREVIAGQKANGTPRKLVGIEMLERGIPRPHYPVFVDGKQIGEVTTGTQSPTYKTNVGLALIDSAYSALGTELYIEIRGTQVKANIVATPFYKRKP</sequence>
<keyword evidence="4 7" id="KW-0808">Transferase</keyword>
<feature type="binding site" evidence="8">
    <location>
        <position position="196"/>
    </location>
    <ligand>
        <name>substrate</name>
    </ligand>
</feature>
<dbReference type="Gene3D" id="2.40.30.110">
    <property type="entry name" value="Aminomethyltransferase beta-barrel domains"/>
    <property type="match status" value="1"/>
</dbReference>
<dbReference type="Gene3D" id="3.30.70.1400">
    <property type="entry name" value="Aminomethyltransferase beta-barrel domains"/>
    <property type="match status" value="1"/>
</dbReference>
<evidence type="ECO:0000256" key="2">
    <source>
        <dbReference type="ARBA" id="ARBA00012616"/>
    </source>
</evidence>